<dbReference type="EC" id="2.7.10.2" evidence="5"/>
<evidence type="ECO:0000256" key="7">
    <source>
        <dbReference type="ARBA" id="ARBA00022519"/>
    </source>
</evidence>
<keyword evidence="6" id="KW-1003">Cell membrane</keyword>
<keyword evidence="12" id="KW-0067">ATP-binding</keyword>
<evidence type="ECO:0000313" key="22">
    <source>
        <dbReference type="Proteomes" id="UP000320806"/>
    </source>
</evidence>
<dbReference type="GO" id="GO:0042802">
    <property type="term" value="F:identical protein binding"/>
    <property type="evidence" value="ECO:0007669"/>
    <property type="project" value="UniProtKB-ARBA"/>
</dbReference>
<dbReference type="AlphaFoldDB" id="A0A542EJV1"/>
<feature type="domain" description="Polysaccharide chain length determinant N-terminal" evidence="19">
    <location>
        <begin position="6"/>
        <end position="88"/>
    </location>
</feature>
<evidence type="ECO:0000256" key="2">
    <source>
        <dbReference type="ARBA" id="ARBA00006683"/>
    </source>
</evidence>
<feature type="domain" description="AAA" evidence="20">
    <location>
        <begin position="273"/>
        <end position="391"/>
    </location>
</feature>
<feature type="compositionally biased region" description="Basic residues" evidence="17">
    <location>
        <begin position="464"/>
        <end position="474"/>
    </location>
</feature>
<keyword evidence="22" id="KW-1185">Reference proteome</keyword>
<evidence type="ECO:0000256" key="3">
    <source>
        <dbReference type="ARBA" id="ARBA00007316"/>
    </source>
</evidence>
<dbReference type="InterPro" id="IPR003856">
    <property type="entry name" value="LPS_length_determ_N"/>
</dbReference>
<comment type="similarity">
    <text evidence="2">Belongs to the CpsC/CapA family.</text>
</comment>
<evidence type="ECO:0000256" key="14">
    <source>
        <dbReference type="ARBA" id="ARBA00023136"/>
    </source>
</evidence>
<keyword evidence="7" id="KW-0997">Cell inner membrane</keyword>
<dbReference type="EMBL" id="VFMO01000001">
    <property type="protein sequence ID" value="TQJ15617.1"/>
    <property type="molecule type" value="Genomic_DNA"/>
</dbReference>
<evidence type="ECO:0000256" key="13">
    <source>
        <dbReference type="ARBA" id="ARBA00022989"/>
    </source>
</evidence>
<evidence type="ECO:0000256" key="10">
    <source>
        <dbReference type="ARBA" id="ARBA00022741"/>
    </source>
</evidence>
<protein>
    <recommendedName>
        <fullName evidence="5">non-specific protein-tyrosine kinase</fullName>
        <ecNumber evidence="5">2.7.10.2</ecNumber>
    </recommendedName>
</protein>
<evidence type="ECO:0000256" key="12">
    <source>
        <dbReference type="ARBA" id="ARBA00022840"/>
    </source>
</evidence>
<keyword evidence="10" id="KW-0547">Nucleotide-binding</keyword>
<comment type="subcellular location">
    <subcellularLocation>
        <location evidence="1">Cell inner membrane</location>
        <topology evidence="1">Multi-pass membrane protein</topology>
    </subcellularLocation>
</comment>
<dbReference type="GO" id="GO:0004715">
    <property type="term" value="F:non-membrane spanning protein tyrosine kinase activity"/>
    <property type="evidence" value="ECO:0007669"/>
    <property type="project" value="UniProtKB-EC"/>
</dbReference>
<keyword evidence="14 18" id="KW-0472">Membrane</keyword>
<dbReference type="InterPro" id="IPR027417">
    <property type="entry name" value="P-loop_NTPase"/>
</dbReference>
<evidence type="ECO:0000256" key="9">
    <source>
        <dbReference type="ARBA" id="ARBA00022692"/>
    </source>
</evidence>
<evidence type="ECO:0000256" key="11">
    <source>
        <dbReference type="ARBA" id="ARBA00022777"/>
    </source>
</evidence>
<evidence type="ECO:0000256" key="18">
    <source>
        <dbReference type="SAM" id="Phobius"/>
    </source>
</evidence>
<reference evidence="21 22" key="1">
    <citation type="submission" date="2019-06" db="EMBL/GenBank/DDBJ databases">
        <title>Sequencing the genomes of 1000 actinobacteria strains.</title>
        <authorList>
            <person name="Klenk H.-P."/>
        </authorList>
    </citation>
    <scope>NUCLEOTIDE SEQUENCE [LARGE SCALE GENOMIC DNA]</scope>
    <source>
        <strain evidence="21 22">DSM 19828</strain>
    </source>
</reference>
<keyword evidence="13 18" id="KW-1133">Transmembrane helix</keyword>
<keyword evidence="11" id="KW-0418">Kinase</keyword>
<evidence type="ECO:0000259" key="19">
    <source>
        <dbReference type="Pfam" id="PF02706"/>
    </source>
</evidence>
<dbReference type="InterPro" id="IPR005702">
    <property type="entry name" value="Wzc-like_C"/>
</dbReference>
<evidence type="ECO:0000256" key="5">
    <source>
        <dbReference type="ARBA" id="ARBA00011903"/>
    </source>
</evidence>
<evidence type="ECO:0000256" key="8">
    <source>
        <dbReference type="ARBA" id="ARBA00022679"/>
    </source>
</evidence>
<organism evidence="21 22">
    <name type="scientific">Yimella lutea</name>
    <dbReference type="NCBI Taxonomy" id="587872"/>
    <lineage>
        <taxon>Bacteria</taxon>
        <taxon>Bacillati</taxon>
        <taxon>Actinomycetota</taxon>
        <taxon>Actinomycetes</taxon>
        <taxon>Micrococcales</taxon>
        <taxon>Dermacoccaceae</taxon>
        <taxon>Yimella</taxon>
    </lineage>
</organism>
<proteinExistence type="inferred from homology"/>
<comment type="caution">
    <text evidence="21">The sequence shown here is derived from an EMBL/GenBank/DDBJ whole genome shotgun (WGS) entry which is preliminary data.</text>
</comment>
<dbReference type="PANTHER" id="PTHR32309">
    <property type="entry name" value="TYROSINE-PROTEIN KINASE"/>
    <property type="match status" value="1"/>
</dbReference>
<dbReference type="InterPro" id="IPR050445">
    <property type="entry name" value="Bact_polysacc_biosynth/exp"/>
</dbReference>
<dbReference type="InterPro" id="IPR025669">
    <property type="entry name" value="AAA_dom"/>
</dbReference>
<dbReference type="GO" id="GO:0005524">
    <property type="term" value="F:ATP binding"/>
    <property type="evidence" value="ECO:0007669"/>
    <property type="project" value="UniProtKB-KW"/>
</dbReference>
<keyword evidence="9 18" id="KW-0812">Transmembrane</keyword>
<evidence type="ECO:0000256" key="15">
    <source>
        <dbReference type="ARBA" id="ARBA00023137"/>
    </source>
</evidence>
<evidence type="ECO:0000256" key="16">
    <source>
        <dbReference type="ARBA" id="ARBA00051245"/>
    </source>
</evidence>
<dbReference type="Pfam" id="PF13614">
    <property type="entry name" value="AAA_31"/>
    <property type="match status" value="1"/>
</dbReference>
<gene>
    <name evidence="21" type="ORF">FB459_3174</name>
</gene>
<evidence type="ECO:0000256" key="6">
    <source>
        <dbReference type="ARBA" id="ARBA00022475"/>
    </source>
</evidence>
<comment type="similarity">
    <text evidence="4">Belongs to the etk/wzc family.</text>
</comment>
<dbReference type="GO" id="GO:0005886">
    <property type="term" value="C:plasma membrane"/>
    <property type="evidence" value="ECO:0007669"/>
    <property type="project" value="UniProtKB-SubCell"/>
</dbReference>
<dbReference type="CDD" id="cd05387">
    <property type="entry name" value="BY-kinase"/>
    <property type="match status" value="1"/>
</dbReference>
<keyword evidence="8" id="KW-0808">Transferase</keyword>
<dbReference type="FunFam" id="3.40.50.300:FF:000527">
    <property type="entry name" value="Tyrosine-protein kinase etk"/>
    <property type="match status" value="1"/>
</dbReference>
<evidence type="ECO:0000256" key="4">
    <source>
        <dbReference type="ARBA" id="ARBA00008883"/>
    </source>
</evidence>
<dbReference type="NCBIfam" id="TIGR01007">
    <property type="entry name" value="eps_fam"/>
    <property type="match status" value="1"/>
</dbReference>
<dbReference type="SUPFAM" id="SSF52540">
    <property type="entry name" value="P-loop containing nucleoside triphosphate hydrolases"/>
    <property type="match status" value="1"/>
</dbReference>
<dbReference type="PANTHER" id="PTHR32309:SF31">
    <property type="entry name" value="CAPSULAR EXOPOLYSACCHARIDE FAMILY"/>
    <property type="match status" value="1"/>
</dbReference>
<sequence>MDSIVTLREFLRVMRRRWRIIALCTLVVVAVAALVTMQQPRSYTARSSFYLQTTAQSSNANNGIAVITAQDLNTYVAVLGSPPVIEPLRRRLGLPAGYPINVSATVNPSASILNVTAVDSDPRRAAAIANATGPQLAEAAATFSPLLKSSGQAVAATTISPAGVPASPTSPNVTRNIEIAALAGLLLGVAFALMRNVFDTKVRGEGDLQTVSDSPLLAALPADNMQKVISSWNSRAAERHGYLEAVRRLRTSLMFVDVTTTGNAFLITSAVPGEGKTSTAINLARAVAETGSRTLLVDADLRRPTVASTLGLEGAAGLTTVLLGRADLNDVIQPYGDTNLHILAAGQVPPNPSELLGSQRMTEVFEKLGADFDYVLVDSPPVLPVVDAVLLDKMTAGLVMVVAADRTRKRDLAQAVKVLQTAGVEIDGFAMNMVSAKSESYYGTYTYESESSTRSGTKRESHAKGGRRRALARR</sequence>
<feature type="region of interest" description="Disordered" evidence="17">
    <location>
        <begin position="448"/>
        <end position="474"/>
    </location>
</feature>
<evidence type="ECO:0000259" key="20">
    <source>
        <dbReference type="Pfam" id="PF13614"/>
    </source>
</evidence>
<keyword evidence="15" id="KW-0829">Tyrosine-protein kinase</keyword>
<accession>A0A542EJV1</accession>
<dbReference type="Pfam" id="PF02706">
    <property type="entry name" value="Wzz"/>
    <property type="match status" value="1"/>
</dbReference>
<feature type="transmembrane region" description="Helical" evidence="18">
    <location>
        <begin position="20"/>
        <end position="37"/>
    </location>
</feature>
<evidence type="ECO:0000256" key="1">
    <source>
        <dbReference type="ARBA" id="ARBA00004429"/>
    </source>
</evidence>
<name>A0A542EJV1_9MICO</name>
<evidence type="ECO:0000313" key="21">
    <source>
        <dbReference type="EMBL" id="TQJ15617.1"/>
    </source>
</evidence>
<dbReference type="Gene3D" id="3.40.50.300">
    <property type="entry name" value="P-loop containing nucleotide triphosphate hydrolases"/>
    <property type="match status" value="1"/>
</dbReference>
<dbReference type="Proteomes" id="UP000320806">
    <property type="component" value="Unassembled WGS sequence"/>
</dbReference>
<evidence type="ECO:0000256" key="17">
    <source>
        <dbReference type="SAM" id="MobiDB-lite"/>
    </source>
</evidence>
<comment type="similarity">
    <text evidence="3">Belongs to the CpsD/CapB family.</text>
</comment>
<comment type="catalytic activity">
    <reaction evidence="16">
        <text>L-tyrosyl-[protein] + ATP = O-phospho-L-tyrosyl-[protein] + ADP + H(+)</text>
        <dbReference type="Rhea" id="RHEA:10596"/>
        <dbReference type="Rhea" id="RHEA-COMP:10136"/>
        <dbReference type="Rhea" id="RHEA-COMP:20101"/>
        <dbReference type="ChEBI" id="CHEBI:15378"/>
        <dbReference type="ChEBI" id="CHEBI:30616"/>
        <dbReference type="ChEBI" id="CHEBI:46858"/>
        <dbReference type="ChEBI" id="CHEBI:61978"/>
        <dbReference type="ChEBI" id="CHEBI:456216"/>
        <dbReference type="EC" id="2.7.10.2"/>
    </reaction>
</comment>